<sequence length="167" mass="19737">MGVQLYILLSQNLKDFMKVEFKAISESDFRETGSILLFNTERPRCYGIIFNEEISFKFGWQSDLITPEINEVSENVYSLGIDLNFAIIDFNKNSIVTNLLLDYFFYLTKLYEDYLYVITELSIIRIELVTFTIIETLYLPDIFKEIVFDKNRIEVKCFNDEIAYFAI</sequence>
<reference evidence="1 2" key="1">
    <citation type="submission" date="2013-09" db="EMBL/GenBank/DDBJ databases">
        <authorList>
            <person name="Zeng Z."/>
            <person name="Chen C."/>
        </authorList>
    </citation>
    <scope>NUCLEOTIDE SEQUENCE [LARGE SCALE GENOMIC DNA]</scope>
    <source>
        <strain evidence="1 2">WB 3.3-2</strain>
    </source>
</reference>
<keyword evidence="2" id="KW-1185">Reference proteome</keyword>
<dbReference type="Proteomes" id="UP000030152">
    <property type="component" value="Unassembled WGS sequence"/>
</dbReference>
<protein>
    <submittedName>
        <fullName evidence="1">Uncharacterized protein</fullName>
    </submittedName>
</protein>
<evidence type="ECO:0000313" key="1">
    <source>
        <dbReference type="EMBL" id="KGO88232.1"/>
    </source>
</evidence>
<gene>
    <name evidence="1" type="ORF">Q765_04145</name>
</gene>
<comment type="caution">
    <text evidence="1">The sequence shown here is derived from an EMBL/GenBank/DDBJ whole genome shotgun (WGS) entry which is preliminary data.</text>
</comment>
<proteinExistence type="predicted"/>
<dbReference type="AlphaFoldDB" id="A0A0A2M6G3"/>
<dbReference type="eggNOG" id="ENOG502ZYJI">
    <property type="taxonomic scope" value="Bacteria"/>
</dbReference>
<evidence type="ECO:0000313" key="2">
    <source>
        <dbReference type="Proteomes" id="UP000030152"/>
    </source>
</evidence>
<dbReference type="EMBL" id="JRLX01000002">
    <property type="protein sequence ID" value="KGO88232.1"/>
    <property type="molecule type" value="Genomic_DNA"/>
</dbReference>
<name>A0A0A2M6G3_9FLAO</name>
<organism evidence="1 2">
    <name type="scientific">Flavobacterium rivuli WB 3.3-2 = DSM 21788</name>
    <dbReference type="NCBI Taxonomy" id="1121895"/>
    <lineage>
        <taxon>Bacteria</taxon>
        <taxon>Pseudomonadati</taxon>
        <taxon>Bacteroidota</taxon>
        <taxon>Flavobacteriia</taxon>
        <taxon>Flavobacteriales</taxon>
        <taxon>Flavobacteriaceae</taxon>
        <taxon>Flavobacterium</taxon>
    </lineage>
</organism>
<accession>A0A0A2M6G3</accession>
<dbReference type="STRING" id="1121895.GCA_000378485_00959"/>